<feature type="coiled-coil region" evidence="17">
    <location>
        <begin position="13"/>
        <end position="47"/>
    </location>
</feature>
<dbReference type="GO" id="GO:0072686">
    <property type="term" value="C:mitotic spindle"/>
    <property type="evidence" value="ECO:0007669"/>
    <property type="project" value="InterPro"/>
</dbReference>
<evidence type="ECO:0000256" key="14">
    <source>
        <dbReference type="ARBA" id="ARBA00023306"/>
    </source>
</evidence>
<dbReference type="OrthoDB" id="5516652at2759"/>
<dbReference type="PANTHER" id="PTHR28222">
    <property type="entry name" value="DASH COMPLEX SUBUNIT DAD4"/>
    <property type="match status" value="1"/>
</dbReference>
<keyword evidence="7" id="KW-0963">Cytoplasm</keyword>
<evidence type="ECO:0000256" key="16">
    <source>
        <dbReference type="ARBA" id="ARBA00030569"/>
    </source>
</evidence>
<evidence type="ECO:0000256" key="9">
    <source>
        <dbReference type="ARBA" id="ARBA00022701"/>
    </source>
</evidence>
<evidence type="ECO:0000256" key="2">
    <source>
        <dbReference type="ARBA" id="ARBA00004186"/>
    </source>
</evidence>
<evidence type="ECO:0000256" key="12">
    <source>
        <dbReference type="ARBA" id="ARBA00023212"/>
    </source>
</evidence>
<keyword evidence="8" id="KW-0132">Cell division</keyword>
<protein>
    <recommendedName>
        <fullName evidence="5">DASH complex subunit DAD4</fullName>
    </recommendedName>
    <alternativeName>
        <fullName evidence="16">Outer kinetochore protein DAD4</fullName>
    </alternativeName>
</protein>
<keyword evidence="10" id="KW-0498">Mitosis</keyword>
<keyword evidence="15" id="KW-0137">Centromere</keyword>
<proteinExistence type="inferred from homology"/>
<dbReference type="STRING" id="1160509.A0A3N4HZS6"/>
<keyword evidence="11" id="KW-0995">Kinetochore</keyword>
<evidence type="ECO:0000256" key="13">
    <source>
        <dbReference type="ARBA" id="ARBA00023242"/>
    </source>
</evidence>
<comment type="similarity">
    <text evidence="4">Belongs to the DASH complex DAD4 family.</text>
</comment>
<dbReference type="GO" id="GO:0008608">
    <property type="term" value="P:attachment of spindle microtubules to kinetochore"/>
    <property type="evidence" value="ECO:0007669"/>
    <property type="project" value="InterPro"/>
</dbReference>
<dbReference type="GO" id="GO:0005874">
    <property type="term" value="C:microtubule"/>
    <property type="evidence" value="ECO:0007669"/>
    <property type="project" value="UniProtKB-KW"/>
</dbReference>
<keyword evidence="13" id="KW-0539">Nucleus</keyword>
<dbReference type="EMBL" id="ML119708">
    <property type="protein sequence ID" value="RPA78697.1"/>
    <property type="molecule type" value="Genomic_DNA"/>
</dbReference>
<evidence type="ECO:0000256" key="7">
    <source>
        <dbReference type="ARBA" id="ARBA00022490"/>
    </source>
</evidence>
<reference evidence="18 19" key="1">
    <citation type="journal article" date="2018" name="Nat. Ecol. Evol.">
        <title>Pezizomycetes genomes reveal the molecular basis of ectomycorrhizal truffle lifestyle.</title>
        <authorList>
            <person name="Murat C."/>
            <person name="Payen T."/>
            <person name="Noel B."/>
            <person name="Kuo A."/>
            <person name="Morin E."/>
            <person name="Chen J."/>
            <person name="Kohler A."/>
            <person name="Krizsan K."/>
            <person name="Balestrini R."/>
            <person name="Da Silva C."/>
            <person name="Montanini B."/>
            <person name="Hainaut M."/>
            <person name="Levati E."/>
            <person name="Barry K.W."/>
            <person name="Belfiori B."/>
            <person name="Cichocki N."/>
            <person name="Clum A."/>
            <person name="Dockter R.B."/>
            <person name="Fauchery L."/>
            <person name="Guy J."/>
            <person name="Iotti M."/>
            <person name="Le Tacon F."/>
            <person name="Lindquist E.A."/>
            <person name="Lipzen A."/>
            <person name="Malagnac F."/>
            <person name="Mello A."/>
            <person name="Molinier V."/>
            <person name="Miyauchi S."/>
            <person name="Poulain J."/>
            <person name="Riccioni C."/>
            <person name="Rubini A."/>
            <person name="Sitrit Y."/>
            <person name="Splivallo R."/>
            <person name="Traeger S."/>
            <person name="Wang M."/>
            <person name="Zifcakova L."/>
            <person name="Wipf D."/>
            <person name="Zambonelli A."/>
            <person name="Paolocci F."/>
            <person name="Nowrousian M."/>
            <person name="Ottonello S."/>
            <person name="Baldrian P."/>
            <person name="Spatafora J.W."/>
            <person name="Henrissat B."/>
            <person name="Nagy L.G."/>
            <person name="Aury J.M."/>
            <person name="Wincker P."/>
            <person name="Grigoriev I.V."/>
            <person name="Bonfante P."/>
            <person name="Martin F.M."/>
        </authorList>
    </citation>
    <scope>NUCLEOTIDE SEQUENCE [LARGE SCALE GENOMIC DNA]</scope>
    <source>
        <strain evidence="18 19">RN42</strain>
    </source>
</reference>
<evidence type="ECO:0000256" key="5">
    <source>
        <dbReference type="ARBA" id="ARBA00020259"/>
    </source>
</evidence>
<evidence type="ECO:0000256" key="6">
    <source>
        <dbReference type="ARBA" id="ARBA00022454"/>
    </source>
</evidence>
<evidence type="ECO:0000256" key="3">
    <source>
        <dbReference type="ARBA" id="ARBA00004629"/>
    </source>
</evidence>
<evidence type="ECO:0000256" key="11">
    <source>
        <dbReference type="ARBA" id="ARBA00022838"/>
    </source>
</evidence>
<evidence type="ECO:0000256" key="15">
    <source>
        <dbReference type="ARBA" id="ARBA00023328"/>
    </source>
</evidence>
<organism evidence="18 19">
    <name type="scientific">Ascobolus immersus RN42</name>
    <dbReference type="NCBI Taxonomy" id="1160509"/>
    <lineage>
        <taxon>Eukaryota</taxon>
        <taxon>Fungi</taxon>
        <taxon>Dikarya</taxon>
        <taxon>Ascomycota</taxon>
        <taxon>Pezizomycotina</taxon>
        <taxon>Pezizomycetes</taxon>
        <taxon>Pezizales</taxon>
        <taxon>Ascobolaceae</taxon>
        <taxon>Ascobolus</taxon>
    </lineage>
</organism>
<evidence type="ECO:0000256" key="17">
    <source>
        <dbReference type="SAM" id="Coils"/>
    </source>
</evidence>
<evidence type="ECO:0000256" key="10">
    <source>
        <dbReference type="ARBA" id="ARBA00022776"/>
    </source>
</evidence>
<dbReference type="Pfam" id="PF08650">
    <property type="entry name" value="DASH_Dad4"/>
    <property type="match status" value="1"/>
</dbReference>
<evidence type="ECO:0000256" key="4">
    <source>
        <dbReference type="ARBA" id="ARBA00009754"/>
    </source>
</evidence>
<dbReference type="Proteomes" id="UP000275078">
    <property type="component" value="Unassembled WGS sequence"/>
</dbReference>
<comment type="subcellular location">
    <subcellularLocation>
        <location evidence="3">Chromosome</location>
        <location evidence="3">Centromere</location>
        <location evidence="3">Kinetochore</location>
    </subcellularLocation>
    <subcellularLocation>
        <location evidence="2">Cytoplasm</location>
        <location evidence="2">Cytoskeleton</location>
        <location evidence="2">Spindle</location>
    </subcellularLocation>
    <subcellularLocation>
        <location evidence="1">Nucleus</location>
    </subcellularLocation>
</comment>
<dbReference type="PANTHER" id="PTHR28222:SF1">
    <property type="entry name" value="DASH COMPLEX SUBUNIT DAD4"/>
    <property type="match status" value="1"/>
</dbReference>
<evidence type="ECO:0000256" key="1">
    <source>
        <dbReference type="ARBA" id="ARBA00004123"/>
    </source>
</evidence>
<sequence>MESPHEIQQTHILSRIIGNVEKLNEAIQALNKALEEIQEENMNVEMVAQMFANYRNNVKFHLEATGELKEPL</sequence>
<evidence type="ECO:0000313" key="18">
    <source>
        <dbReference type="EMBL" id="RPA78697.1"/>
    </source>
</evidence>
<keyword evidence="12" id="KW-0206">Cytoskeleton</keyword>
<dbReference type="AlphaFoldDB" id="A0A3N4HZS6"/>
<keyword evidence="6" id="KW-0158">Chromosome</keyword>
<keyword evidence="9" id="KW-0493">Microtubule</keyword>
<accession>A0A3N4HZS6</accession>
<evidence type="ECO:0000313" key="19">
    <source>
        <dbReference type="Proteomes" id="UP000275078"/>
    </source>
</evidence>
<keyword evidence="17" id="KW-0175">Coiled coil</keyword>
<dbReference type="GO" id="GO:0051301">
    <property type="term" value="P:cell division"/>
    <property type="evidence" value="ECO:0007669"/>
    <property type="project" value="UniProtKB-KW"/>
</dbReference>
<dbReference type="InterPro" id="IPR013959">
    <property type="entry name" value="DASH_Dad4"/>
</dbReference>
<keyword evidence="14" id="KW-0131">Cell cycle</keyword>
<keyword evidence="19" id="KW-1185">Reference proteome</keyword>
<name>A0A3N4HZS6_ASCIM</name>
<gene>
    <name evidence="18" type="ORF">BJ508DRAFT_416427</name>
</gene>
<dbReference type="GO" id="GO:0042729">
    <property type="term" value="C:DASH complex"/>
    <property type="evidence" value="ECO:0007669"/>
    <property type="project" value="InterPro"/>
</dbReference>
<evidence type="ECO:0000256" key="8">
    <source>
        <dbReference type="ARBA" id="ARBA00022618"/>
    </source>
</evidence>